<feature type="repeat" description="WD" evidence="3">
    <location>
        <begin position="349"/>
        <end position="383"/>
    </location>
</feature>
<evidence type="ECO:0000256" key="3">
    <source>
        <dbReference type="PROSITE-ProRule" id="PRU00221"/>
    </source>
</evidence>
<dbReference type="Proteomes" id="UP001610335">
    <property type="component" value="Unassembled WGS sequence"/>
</dbReference>
<dbReference type="Pfam" id="PF00400">
    <property type="entry name" value="WD40"/>
    <property type="match status" value="5"/>
</dbReference>
<comment type="caution">
    <text evidence="5">The sequence shown here is derived from an EMBL/GenBank/DDBJ whole genome shotgun (WGS) entry which is preliminary data.</text>
</comment>
<feature type="repeat" description="WD" evidence="3">
    <location>
        <begin position="431"/>
        <end position="472"/>
    </location>
</feature>
<name>A0ABR4IUB0_9EURO</name>
<feature type="compositionally biased region" description="Basic and acidic residues" evidence="4">
    <location>
        <begin position="12"/>
        <end position="22"/>
    </location>
</feature>
<feature type="compositionally biased region" description="Acidic residues" evidence="4">
    <location>
        <begin position="37"/>
        <end position="71"/>
    </location>
</feature>
<dbReference type="PROSITE" id="PS50082">
    <property type="entry name" value="WD_REPEATS_2"/>
    <property type="match status" value="3"/>
</dbReference>
<dbReference type="InterPro" id="IPR001680">
    <property type="entry name" value="WD40_rpt"/>
</dbReference>
<gene>
    <name evidence="5" type="ORF">BDW59DRAFT_140579</name>
</gene>
<dbReference type="InterPro" id="IPR020472">
    <property type="entry name" value="WD40_PAC1"/>
</dbReference>
<dbReference type="EMBL" id="JBFXLS010000010">
    <property type="protein sequence ID" value="KAL2831167.1"/>
    <property type="molecule type" value="Genomic_DNA"/>
</dbReference>
<dbReference type="InterPro" id="IPR015943">
    <property type="entry name" value="WD40/YVTN_repeat-like_dom_sf"/>
</dbReference>
<evidence type="ECO:0000313" key="5">
    <source>
        <dbReference type="EMBL" id="KAL2831167.1"/>
    </source>
</evidence>
<dbReference type="InterPro" id="IPR036322">
    <property type="entry name" value="WD40_repeat_dom_sf"/>
</dbReference>
<dbReference type="SUPFAM" id="SSF50978">
    <property type="entry name" value="WD40 repeat-like"/>
    <property type="match status" value="1"/>
</dbReference>
<dbReference type="Gene3D" id="2.130.10.10">
    <property type="entry name" value="YVTN repeat-like/Quinoprotein amine dehydrogenase"/>
    <property type="match status" value="2"/>
</dbReference>
<evidence type="ECO:0000256" key="1">
    <source>
        <dbReference type="ARBA" id="ARBA00022574"/>
    </source>
</evidence>
<evidence type="ECO:0000313" key="6">
    <source>
        <dbReference type="Proteomes" id="UP001610335"/>
    </source>
</evidence>
<keyword evidence="2" id="KW-0677">Repeat</keyword>
<dbReference type="SMART" id="SM00320">
    <property type="entry name" value="WD40"/>
    <property type="match status" value="5"/>
</dbReference>
<protein>
    <submittedName>
        <fullName evidence="5">WD40-repeat-containing domain protein</fullName>
    </submittedName>
</protein>
<dbReference type="PROSITE" id="PS50294">
    <property type="entry name" value="WD_REPEATS_REGION"/>
    <property type="match status" value="2"/>
</dbReference>
<dbReference type="PANTHER" id="PTHR19847">
    <property type="entry name" value="DDB1- AND CUL4-ASSOCIATED FACTOR 11"/>
    <property type="match status" value="1"/>
</dbReference>
<reference evidence="5 6" key="1">
    <citation type="submission" date="2024-07" db="EMBL/GenBank/DDBJ databases">
        <title>Section-level genome sequencing and comparative genomics of Aspergillus sections Usti and Cavernicolus.</title>
        <authorList>
            <consortium name="Lawrence Berkeley National Laboratory"/>
            <person name="Nybo J.L."/>
            <person name="Vesth T.C."/>
            <person name="Theobald S."/>
            <person name="Frisvad J.C."/>
            <person name="Larsen T.O."/>
            <person name="Kjaerboelling I."/>
            <person name="Rothschild-Mancinelli K."/>
            <person name="Lyhne E.K."/>
            <person name="Kogle M.E."/>
            <person name="Barry K."/>
            <person name="Clum A."/>
            <person name="Na H."/>
            <person name="Ledsgaard L."/>
            <person name="Lin J."/>
            <person name="Lipzen A."/>
            <person name="Kuo A."/>
            <person name="Riley R."/>
            <person name="Mondo S."/>
            <person name="LaButti K."/>
            <person name="Haridas S."/>
            <person name="Pangalinan J."/>
            <person name="Salamov A.A."/>
            <person name="Simmons B.A."/>
            <person name="Magnuson J.K."/>
            <person name="Chen J."/>
            <person name="Drula E."/>
            <person name="Henrissat B."/>
            <person name="Wiebenga A."/>
            <person name="Lubbers R.J."/>
            <person name="Gomes A.C."/>
            <person name="Makela M.R."/>
            <person name="Stajich J."/>
            <person name="Grigoriev I.V."/>
            <person name="Mortensen U.H."/>
            <person name="De vries R.P."/>
            <person name="Baker S.E."/>
            <person name="Andersen M.R."/>
        </authorList>
    </citation>
    <scope>NUCLEOTIDE SEQUENCE [LARGE SCALE GENOMIC DNA]</scope>
    <source>
        <strain evidence="5 6">CBS 600.67</strain>
    </source>
</reference>
<evidence type="ECO:0000256" key="4">
    <source>
        <dbReference type="SAM" id="MobiDB-lite"/>
    </source>
</evidence>
<evidence type="ECO:0000256" key="2">
    <source>
        <dbReference type="ARBA" id="ARBA00022737"/>
    </source>
</evidence>
<feature type="repeat" description="WD" evidence="3">
    <location>
        <begin position="384"/>
        <end position="418"/>
    </location>
</feature>
<dbReference type="PRINTS" id="PR00320">
    <property type="entry name" value="GPROTEINBRPT"/>
</dbReference>
<organism evidence="5 6">
    <name type="scientific">Aspergillus cavernicola</name>
    <dbReference type="NCBI Taxonomy" id="176166"/>
    <lineage>
        <taxon>Eukaryota</taxon>
        <taxon>Fungi</taxon>
        <taxon>Dikarya</taxon>
        <taxon>Ascomycota</taxon>
        <taxon>Pezizomycotina</taxon>
        <taxon>Eurotiomycetes</taxon>
        <taxon>Eurotiomycetidae</taxon>
        <taxon>Eurotiales</taxon>
        <taxon>Aspergillaceae</taxon>
        <taxon>Aspergillus</taxon>
        <taxon>Aspergillus subgen. Nidulantes</taxon>
    </lineage>
</organism>
<sequence>MSSSTSPPAGGGDRRDDSRQRASGDTWHPARAWLEDHEGDEDDDMEFEPEPEADEEENPDDDEEVFDDPSDPELHLGNIHIEFAMDENDQIGGRNQAGRPTRVSTTQLLNILASGGLRQMFSYHGFTPSPAGIIDDSYDDDDDEAEFGILGLGRRVPRRRGPPQYPKVPSDEGMKLMRSGTFGADSNYTDERMKRKKSFAANIMWRELGIHGNGLQRSKVRSIAQDLIPGTPADKIIHYDAKCYSGQFSDDGNFFFSCAQDFKVRMYDTSNPYEWKYYKTVDYPFGSWTITDATLSPDNRFLAYSSLRDLICLAPTDPADSSDPTVLDLSYTPTGRVGHDIFGRSGFAVWSVRFSGDGREIVAGTGDHSVIVYDLETRQSVLRIRNHEDDVNAVCFGDTSSPHILYSGSDDSTVRVWDRRSMGDRREAGVFVGHTEGLTYVDSNGDGRYVISNSKDQTMKLWDLRKMMSTAKFDTFQAASYGTGFDYRFDPYPEDFYYPHPHDCSVVTFRGHKVLRTLIRCHFSPPGSSDSRYVYSGSEDGKIFVYNLDATLAGTIDVRKATHYSRPHRRRNQAVSYADDWKTCVRDASWHPNAPVMAATSWNGWNCSTGTCTLHSWNNNSLRDEGDPPIGECYDSQLKAVPELKEAAENEQYLDNEAEWDAWEAAL</sequence>
<dbReference type="InterPro" id="IPR051859">
    <property type="entry name" value="DCAF"/>
</dbReference>
<accession>A0ABR4IUB0</accession>
<keyword evidence="6" id="KW-1185">Reference proteome</keyword>
<dbReference type="PANTHER" id="PTHR19847:SF7">
    <property type="entry name" value="DDB1- AND CUL4-ASSOCIATED FACTOR 11"/>
    <property type="match status" value="1"/>
</dbReference>
<feature type="region of interest" description="Disordered" evidence="4">
    <location>
        <begin position="1"/>
        <end position="74"/>
    </location>
</feature>
<keyword evidence="1 3" id="KW-0853">WD repeat</keyword>
<proteinExistence type="predicted"/>